<dbReference type="RefSeq" id="XP_056522316.1">
    <property type="nucleotide sequence ID" value="XM_056665366.1"/>
</dbReference>
<dbReference type="Pfam" id="PF00550">
    <property type="entry name" value="PP-binding"/>
    <property type="match status" value="1"/>
</dbReference>
<dbReference type="InterPro" id="IPR036736">
    <property type="entry name" value="ACP-like_sf"/>
</dbReference>
<evidence type="ECO:0000313" key="7">
    <source>
        <dbReference type="Proteomes" id="UP001149079"/>
    </source>
</evidence>
<keyword evidence="1" id="KW-0596">Phosphopantetheine</keyword>
<name>A0A9W9L461_9EURO</name>
<dbReference type="SUPFAM" id="SSF47336">
    <property type="entry name" value="ACP-like"/>
    <property type="match status" value="1"/>
</dbReference>
<dbReference type="InterPro" id="IPR023213">
    <property type="entry name" value="CAT-like_dom_sf"/>
</dbReference>
<keyword evidence="3" id="KW-0436">Ligase</keyword>
<gene>
    <name evidence="6" type="ORF">N7515_004622</name>
</gene>
<evidence type="ECO:0000256" key="2">
    <source>
        <dbReference type="ARBA" id="ARBA00022553"/>
    </source>
</evidence>
<keyword evidence="7" id="KW-1185">Reference proteome</keyword>
<evidence type="ECO:0000256" key="4">
    <source>
        <dbReference type="ARBA" id="ARBA00029454"/>
    </source>
</evidence>
<dbReference type="InterPro" id="IPR045851">
    <property type="entry name" value="AMP-bd_C_sf"/>
</dbReference>
<dbReference type="OrthoDB" id="416786at2759"/>
<dbReference type="PROSITE" id="PS00012">
    <property type="entry name" value="PHOSPHOPANTETHEINE"/>
    <property type="match status" value="1"/>
</dbReference>
<proteinExistence type="inferred from homology"/>
<dbReference type="InterPro" id="IPR001242">
    <property type="entry name" value="Condensation_dom"/>
</dbReference>
<dbReference type="EMBL" id="JAPQKL010000004">
    <property type="protein sequence ID" value="KAJ5135344.1"/>
    <property type="molecule type" value="Genomic_DNA"/>
</dbReference>
<evidence type="ECO:0000259" key="5">
    <source>
        <dbReference type="PROSITE" id="PS50075"/>
    </source>
</evidence>
<dbReference type="FunFam" id="3.30.559.30:FF:000002">
    <property type="entry name" value="Nonribosomal peptide synthase Pes1"/>
    <property type="match status" value="1"/>
</dbReference>
<dbReference type="GO" id="GO:0016874">
    <property type="term" value="F:ligase activity"/>
    <property type="evidence" value="ECO:0007669"/>
    <property type="project" value="UniProtKB-KW"/>
</dbReference>
<accession>A0A9W9L461</accession>
<dbReference type="GO" id="GO:0044550">
    <property type="term" value="P:secondary metabolite biosynthetic process"/>
    <property type="evidence" value="ECO:0007669"/>
    <property type="project" value="UniProtKB-ARBA"/>
</dbReference>
<dbReference type="Gene3D" id="3.30.559.30">
    <property type="entry name" value="Nonribosomal peptide synthetase, condensation domain"/>
    <property type="match status" value="1"/>
</dbReference>
<comment type="caution">
    <text evidence="6">The sequence shown here is derived from an EMBL/GenBank/DDBJ whole genome shotgun (WGS) entry which is preliminary data.</text>
</comment>
<dbReference type="Proteomes" id="UP001149079">
    <property type="component" value="Unassembled WGS sequence"/>
</dbReference>
<comment type="similarity">
    <text evidence="4">Belongs to the NRP synthetase family.</text>
</comment>
<dbReference type="Gene3D" id="3.30.559.10">
    <property type="entry name" value="Chloramphenicol acetyltransferase-like domain"/>
    <property type="match status" value="1"/>
</dbReference>
<dbReference type="GeneID" id="81404536"/>
<protein>
    <recommendedName>
        <fullName evidence="5">Carrier domain-containing protein</fullName>
    </recommendedName>
</protein>
<dbReference type="PANTHER" id="PTHR45398:SF1">
    <property type="entry name" value="ENZYME, PUTATIVE (JCVI)-RELATED"/>
    <property type="match status" value="1"/>
</dbReference>
<dbReference type="Pfam" id="PF00668">
    <property type="entry name" value="Condensation"/>
    <property type="match status" value="1"/>
</dbReference>
<dbReference type="Gene3D" id="1.10.1200.10">
    <property type="entry name" value="ACP-like"/>
    <property type="match status" value="1"/>
</dbReference>
<dbReference type="SUPFAM" id="SSF56801">
    <property type="entry name" value="Acetyl-CoA synthetase-like"/>
    <property type="match status" value="1"/>
</dbReference>
<evidence type="ECO:0000256" key="3">
    <source>
        <dbReference type="ARBA" id="ARBA00022598"/>
    </source>
</evidence>
<dbReference type="SUPFAM" id="SSF52777">
    <property type="entry name" value="CoA-dependent acyltransferases"/>
    <property type="match status" value="2"/>
</dbReference>
<dbReference type="PANTHER" id="PTHR45398">
    <property type="match status" value="1"/>
</dbReference>
<dbReference type="Gene3D" id="3.40.50.12780">
    <property type="entry name" value="N-terminal domain of ligase-like"/>
    <property type="match status" value="1"/>
</dbReference>
<dbReference type="PROSITE" id="PS50075">
    <property type="entry name" value="CARRIER"/>
    <property type="match status" value="1"/>
</dbReference>
<dbReference type="InterPro" id="IPR006162">
    <property type="entry name" value="Ppantetheine_attach_site"/>
</dbReference>
<dbReference type="InterPro" id="IPR042099">
    <property type="entry name" value="ANL_N_sf"/>
</dbReference>
<evidence type="ECO:0000256" key="1">
    <source>
        <dbReference type="ARBA" id="ARBA00022450"/>
    </source>
</evidence>
<reference evidence="6" key="2">
    <citation type="journal article" date="2023" name="IMA Fungus">
        <title>Comparative genomic study of the Penicillium genus elucidates a diverse pangenome and 15 lateral gene transfer events.</title>
        <authorList>
            <person name="Petersen C."/>
            <person name="Sorensen T."/>
            <person name="Nielsen M.R."/>
            <person name="Sondergaard T.E."/>
            <person name="Sorensen J.L."/>
            <person name="Fitzpatrick D.A."/>
            <person name="Frisvad J.C."/>
            <person name="Nielsen K.L."/>
        </authorList>
    </citation>
    <scope>NUCLEOTIDE SEQUENCE</scope>
    <source>
        <strain evidence="6">IBT 22155</strain>
    </source>
</reference>
<evidence type="ECO:0000313" key="6">
    <source>
        <dbReference type="EMBL" id="KAJ5135344.1"/>
    </source>
</evidence>
<dbReference type="InterPro" id="IPR009081">
    <property type="entry name" value="PP-bd_ACP"/>
</dbReference>
<sequence>MQPLTGDVPPQTIGRAVGSVAWVVDPDNHESLVPVGAVGELIIEGHILARGYLKDPARTQASFVDDPPWLLRGSHEQPGRHGRLYKTGDLVRYNMDGTLVYLGRKDTQVKIRGQRVELGEVEHQIQRLLNTSELEYSAVKQEEASVSEILVAAEVITPKGSRQPTLVGFVYPGKSAFNKGDSQSQKRCAAAVQSMVADLSERLASVLPSHMVPSAYIPLEHMPMMATGKTDRRRLREIACSFTRLDLASLSMPITRTKRLPETDAERTLQQIWAQTLNLSRDFGIDESFFSLGGDSISAMQVSVAARWYDLLFSANDMILNNTVSKLAHALQTPTLERGDSPAAREAGPSNFGSDFCLSPIQQFHFQTRSPGPDLMDVPFYIRFTKSVPTQTIKDTLHAVVERHPMLRARFHHDVTGSWSQYICQKAEDSLLFHHFIESSESQKIEAITGCRETIDIEHGPSFVAILFTDLDQQTLFLSAHHLVIDFVSWRVIFQDMEDFITLRGFGLSTSSSYQEWCNFQTDYASTHLVPDNALHYEPDYSDVTYWGLADEPGPETYTHRRFSLNKSISTTLLTFKSETVQFRPHELLMAALGFSFRRTFPDRNLPPIFTEGHGRDAWTESFDLSQTVGWFTTMFPVQVAPEEGEDFFDYILQTKECLQNIPRRGWSYFASKFLNEKGRQAFQNDPIEINFNFLGHFQQLERQSSLMEAISLPAGCKLETMGPMKTVGLFDVTIIIDRGEIEVDFKYNTRAKHQDKIEAWIAAYKTVLLEFVSTVNDIRPS</sequence>
<feature type="domain" description="Carrier" evidence="5">
    <location>
        <begin position="260"/>
        <end position="335"/>
    </location>
</feature>
<dbReference type="AlphaFoldDB" id="A0A9W9L461"/>
<organism evidence="6 7">
    <name type="scientific">Penicillium bovifimosum</name>
    <dbReference type="NCBI Taxonomy" id="126998"/>
    <lineage>
        <taxon>Eukaryota</taxon>
        <taxon>Fungi</taxon>
        <taxon>Dikarya</taxon>
        <taxon>Ascomycota</taxon>
        <taxon>Pezizomycotina</taxon>
        <taxon>Eurotiomycetes</taxon>
        <taxon>Eurotiomycetidae</taxon>
        <taxon>Eurotiales</taxon>
        <taxon>Aspergillaceae</taxon>
        <taxon>Penicillium</taxon>
    </lineage>
</organism>
<dbReference type="FunFam" id="3.30.300.30:FF:000015">
    <property type="entry name" value="Nonribosomal peptide synthase SidD"/>
    <property type="match status" value="1"/>
</dbReference>
<reference evidence="6" key="1">
    <citation type="submission" date="2022-11" db="EMBL/GenBank/DDBJ databases">
        <authorList>
            <person name="Petersen C."/>
        </authorList>
    </citation>
    <scope>NUCLEOTIDE SEQUENCE</scope>
    <source>
        <strain evidence="6">IBT 22155</strain>
    </source>
</reference>
<dbReference type="Gene3D" id="3.30.300.30">
    <property type="match status" value="1"/>
</dbReference>
<keyword evidence="2" id="KW-0597">Phosphoprotein</keyword>